<evidence type="ECO:0000256" key="6">
    <source>
        <dbReference type="ARBA" id="ARBA00022989"/>
    </source>
</evidence>
<dbReference type="GO" id="GO:0055085">
    <property type="term" value="P:transmembrane transport"/>
    <property type="evidence" value="ECO:0007669"/>
    <property type="project" value="InterPro"/>
</dbReference>
<dbReference type="AlphaFoldDB" id="A0A858RS15"/>
<evidence type="ECO:0000256" key="8">
    <source>
        <dbReference type="RuleBase" id="RU363032"/>
    </source>
</evidence>
<feature type="domain" description="ABC transmembrane type-1" evidence="9">
    <location>
        <begin position="65"/>
        <end position="271"/>
    </location>
</feature>
<dbReference type="GO" id="GO:0005886">
    <property type="term" value="C:plasma membrane"/>
    <property type="evidence" value="ECO:0007669"/>
    <property type="project" value="UniProtKB-SubCell"/>
</dbReference>
<protein>
    <submittedName>
        <fullName evidence="10">ABC transporter permease</fullName>
    </submittedName>
</protein>
<proteinExistence type="inferred from homology"/>
<keyword evidence="7 8" id="KW-0472">Membrane</keyword>
<keyword evidence="3 8" id="KW-0813">Transport</keyword>
<evidence type="ECO:0000256" key="4">
    <source>
        <dbReference type="ARBA" id="ARBA00022475"/>
    </source>
</evidence>
<keyword evidence="4" id="KW-1003">Cell membrane</keyword>
<comment type="similarity">
    <text evidence="2">Belongs to the binding-protein-dependent transport system permease family. CysTW subfamily.</text>
</comment>
<evidence type="ECO:0000256" key="7">
    <source>
        <dbReference type="ARBA" id="ARBA00023136"/>
    </source>
</evidence>
<dbReference type="SUPFAM" id="SSF161098">
    <property type="entry name" value="MetI-like"/>
    <property type="match status" value="1"/>
</dbReference>
<sequence>MKTDRKSEFGATAPSLLWLVLFVLVPVVTIFAIAFRPALPAGGIGEGWSLDAVRALGDPSYPALFFRTLFISAITTLICIAASLPVAYAMARLSPTWRSRVLLLVIVPFWTNFVIRVFAWQQILHAQGYVAEFLRFLHVIGENDRLLGNAGAVVIVSVYTYLPFALLPLFAAAEKFDFGLLDAARDLGAKPLRAFFSVFIPGIRQGVITAFLVVFIPMLGSYVVPDMVGGTGTQMIGNKIAQRNFTDRNLPEAAALSGALVLLVLAPMFIRRREKLAPAK</sequence>
<dbReference type="InterPro" id="IPR000515">
    <property type="entry name" value="MetI-like"/>
</dbReference>
<keyword evidence="11" id="KW-1185">Reference proteome</keyword>
<gene>
    <name evidence="10" type="ORF">HHL09_24120</name>
</gene>
<keyword evidence="5 8" id="KW-0812">Transmembrane</keyword>
<feature type="transmembrane region" description="Helical" evidence="8">
    <location>
        <begin position="253"/>
        <end position="270"/>
    </location>
</feature>
<dbReference type="PROSITE" id="PS50928">
    <property type="entry name" value="ABC_TM1"/>
    <property type="match status" value="1"/>
</dbReference>
<name>A0A858RS15_9BACT</name>
<keyword evidence="6 8" id="KW-1133">Transmembrane helix</keyword>
<dbReference type="CDD" id="cd06261">
    <property type="entry name" value="TM_PBP2"/>
    <property type="match status" value="1"/>
</dbReference>
<evidence type="ECO:0000256" key="5">
    <source>
        <dbReference type="ARBA" id="ARBA00022692"/>
    </source>
</evidence>
<evidence type="ECO:0000256" key="2">
    <source>
        <dbReference type="ARBA" id="ARBA00007069"/>
    </source>
</evidence>
<evidence type="ECO:0000256" key="3">
    <source>
        <dbReference type="ARBA" id="ARBA00022448"/>
    </source>
</evidence>
<feature type="transmembrane region" description="Helical" evidence="8">
    <location>
        <begin position="150"/>
        <end position="173"/>
    </location>
</feature>
<evidence type="ECO:0000256" key="1">
    <source>
        <dbReference type="ARBA" id="ARBA00004651"/>
    </source>
</evidence>
<dbReference type="PANTHER" id="PTHR42929">
    <property type="entry name" value="INNER MEMBRANE ABC TRANSPORTER PERMEASE PROTEIN YDCU-RELATED-RELATED"/>
    <property type="match status" value="1"/>
</dbReference>
<dbReference type="KEGG" id="luo:HHL09_24120"/>
<feature type="transmembrane region" description="Helical" evidence="8">
    <location>
        <begin position="12"/>
        <end position="35"/>
    </location>
</feature>
<reference evidence="10 11" key="1">
    <citation type="submission" date="2020-04" db="EMBL/GenBank/DDBJ databases">
        <title>Luteolibacter sp. G-1-1-1 isolated from soil.</title>
        <authorList>
            <person name="Dahal R.H."/>
        </authorList>
    </citation>
    <scope>NUCLEOTIDE SEQUENCE [LARGE SCALE GENOMIC DNA]</scope>
    <source>
        <strain evidence="10 11">G-1-1-1</strain>
    </source>
</reference>
<accession>A0A858RS15</accession>
<dbReference type="Proteomes" id="UP000501812">
    <property type="component" value="Chromosome"/>
</dbReference>
<dbReference type="InterPro" id="IPR035906">
    <property type="entry name" value="MetI-like_sf"/>
</dbReference>
<evidence type="ECO:0000259" key="9">
    <source>
        <dbReference type="PROSITE" id="PS50928"/>
    </source>
</evidence>
<comment type="subcellular location">
    <subcellularLocation>
        <location evidence="1 8">Cell membrane</location>
        <topology evidence="1 8">Multi-pass membrane protein</topology>
    </subcellularLocation>
</comment>
<dbReference type="PANTHER" id="PTHR42929:SF1">
    <property type="entry name" value="INNER MEMBRANE ABC TRANSPORTER PERMEASE PROTEIN YDCU-RELATED"/>
    <property type="match status" value="1"/>
</dbReference>
<dbReference type="EMBL" id="CP051774">
    <property type="protein sequence ID" value="QJE98733.1"/>
    <property type="molecule type" value="Genomic_DNA"/>
</dbReference>
<dbReference type="Gene3D" id="1.10.3720.10">
    <property type="entry name" value="MetI-like"/>
    <property type="match status" value="1"/>
</dbReference>
<organism evidence="10 11">
    <name type="scientific">Luteolibacter luteus</name>
    <dbReference type="NCBI Taxonomy" id="2728835"/>
    <lineage>
        <taxon>Bacteria</taxon>
        <taxon>Pseudomonadati</taxon>
        <taxon>Verrucomicrobiota</taxon>
        <taxon>Verrucomicrobiia</taxon>
        <taxon>Verrucomicrobiales</taxon>
        <taxon>Verrucomicrobiaceae</taxon>
        <taxon>Luteolibacter</taxon>
    </lineage>
</organism>
<dbReference type="Pfam" id="PF00528">
    <property type="entry name" value="BPD_transp_1"/>
    <property type="match status" value="1"/>
</dbReference>
<feature type="transmembrane region" description="Helical" evidence="8">
    <location>
        <begin position="194"/>
        <end position="219"/>
    </location>
</feature>
<dbReference type="RefSeq" id="WP_169457220.1">
    <property type="nucleotide sequence ID" value="NZ_CP051774.1"/>
</dbReference>
<evidence type="ECO:0000313" key="10">
    <source>
        <dbReference type="EMBL" id="QJE98733.1"/>
    </source>
</evidence>
<feature type="transmembrane region" description="Helical" evidence="8">
    <location>
        <begin position="64"/>
        <end position="89"/>
    </location>
</feature>
<evidence type="ECO:0000313" key="11">
    <source>
        <dbReference type="Proteomes" id="UP000501812"/>
    </source>
</evidence>
<feature type="transmembrane region" description="Helical" evidence="8">
    <location>
        <begin position="101"/>
        <end position="119"/>
    </location>
</feature>